<evidence type="ECO:0000313" key="5">
    <source>
        <dbReference type="Proteomes" id="UP000307217"/>
    </source>
</evidence>
<evidence type="ECO:0000313" key="3">
    <source>
        <dbReference type="EMBL" id="TMO73599.1"/>
    </source>
</evidence>
<evidence type="ECO:0000313" key="2">
    <source>
        <dbReference type="EMBL" id="TMO65019.1"/>
    </source>
</evidence>
<dbReference type="InterPro" id="IPR038678">
    <property type="entry name" value="Spondin_N_sf"/>
</dbReference>
<dbReference type="EMBL" id="PNBX01000097">
    <property type="protein sequence ID" value="TMO65019.1"/>
    <property type="molecule type" value="Genomic_DNA"/>
</dbReference>
<sequence length="237" mass="24585">MNKLTPIIPFACLLLAACGGDNDDNMVTTPVPPAPAPTPTQYEFKVTALNLTNAQPLSPLGAALHTTGQFWTIGEMASEELEKLAEGGDNSGLLGLSVVNASASSDAPLGPGSMTELMLTTTSLTDQKISLISMMVNTNDGFTGLNSIDVSQMAVGDYAKMNTRAYDSGTEANSESSGSMPGPADGGEGFNALRDDIDKVAMHPGVVGNDDGLSTSVLTSEHKFDNPLMAVTITRVK</sequence>
<reference evidence="2 5" key="1">
    <citation type="submission" date="2018-01" db="EMBL/GenBank/DDBJ databases">
        <authorList>
            <person name="Paulsen S."/>
            <person name="Gram L.K."/>
        </authorList>
    </citation>
    <scope>NUCLEOTIDE SEQUENCE [LARGE SCALE GENOMIC DNA]</scope>
    <source>
        <strain evidence="2 5">S3790</strain>
        <strain evidence="3">S3895</strain>
    </source>
</reference>
<dbReference type="EMBL" id="PNBW01000057">
    <property type="protein sequence ID" value="TMO73599.1"/>
    <property type="molecule type" value="Genomic_DNA"/>
</dbReference>
<feature type="region of interest" description="Disordered" evidence="1">
    <location>
        <begin position="167"/>
        <end position="192"/>
    </location>
</feature>
<gene>
    <name evidence="2" type="ORF">CWC19_17935</name>
    <name evidence="3" type="ORF">CWC20_12850</name>
</gene>
<dbReference type="OrthoDB" id="5188840at2"/>
<dbReference type="PROSITE" id="PS51257">
    <property type="entry name" value="PROKAR_LIPOPROTEIN"/>
    <property type="match status" value="1"/>
</dbReference>
<dbReference type="RefSeq" id="WP_138593159.1">
    <property type="nucleotide sequence ID" value="NZ_PNBW01000057.1"/>
</dbReference>
<dbReference type="AlphaFoldDB" id="A0A5S3V369"/>
<proteinExistence type="predicted"/>
<dbReference type="Proteomes" id="UP000307217">
    <property type="component" value="Unassembled WGS sequence"/>
</dbReference>
<dbReference type="Proteomes" id="UP000307164">
    <property type="component" value="Unassembled WGS sequence"/>
</dbReference>
<name>A0A5S3V369_9GAMM</name>
<reference evidence="2" key="3">
    <citation type="submission" date="2019-09" db="EMBL/GenBank/DDBJ databases">
        <title>Co-occurence of chitin degradation, pigmentation and bioactivity in marine Pseudoalteromonas.</title>
        <authorList>
            <person name="Sonnenschein E.C."/>
            <person name="Bech P.K."/>
        </authorList>
    </citation>
    <scope>NUCLEOTIDE SEQUENCE</scope>
    <source>
        <strain evidence="2">S3790</strain>
        <strain evidence="4">S3895</strain>
    </source>
</reference>
<dbReference type="InterPro" id="IPR009465">
    <property type="entry name" value="Spondin_N"/>
</dbReference>
<dbReference type="Gene3D" id="2.60.40.2130">
    <property type="entry name" value="F-spondin domain"/>
    <property type="match status" value="1"/>
</dbReference>
<evidence type="ECO:0008006" key="6">
    <source>
        <dbReference type="Google" id="ProtNLM"/>
    </source>
</evidence>
<dbReference type="NCBIfam" id="NF038123">
    <property type="entry name" value="NF038123_dom"/>
    <property type="match status" value="1"/>
</dbReference>
<protein>
    <recommendedName>
        <fullName evidence="6">Spondin domain-containing protein</fullName>
    </recommendedName>
</protein>
<evidence type="ECO:0000256" key="1">
    <source>
        <dbReference type="SAM" id="MobiDB-lite"/>
    </source>
</evidence>
<feature type="compositionally biased region" description="Polar residues" evidence="1">
    <location>
        <begin position="170"/>
        <end position="179"/>
    </location>
</feature>
<keyword evidence="4" id="KW-1185">Reference proteome</keyword>
<organism evidence="2 5">
    <name type="scientific">Pseudoalteromonas aurantia</name>
    <dbReference type="NCBI Taxonomy" id="43654"/>
    <lineage>
        <taxon>Bacteria</taxon>
        <taxon>Pseudomonadati</taxon>
        <taxon>Pseudomonadota</taxon>
        <taxon>Gammaproteobacteria</taxon>
        <taxon>Alteromonadales</taxon>
        <taxon>Pseudoalteromonadaceae</taxon>
        <taxon>Pseudoalteromonas</taxon>
    </lineage>
</organism>
<reference evidence="5" key="2">
    <citation type="submission" date="2019-06" db="EMBL/GenBank/DDBJ databases">
        <title>Co-occurence of chitin degradation, pigmentation and bioactivity in marine Pseudoalteromonas.</title>
        <authorList>
            <person name="Sonnenschein E.C."/>
            <person name="Bech P.K."/>
        </authorList>
    </citation>
    <scope>NUCLEOTIDE SEQUENCE [LARGE SCALE GENOMIC DNA]</scope>
    <source>
        <strain evidence="5">S3790</strain>
        <strain evidence="3">S3895</strain>
    </source>
</reference>
<accession>A0A5S3V369</accession>
<comment type="caution">
    <text evidence="2">The sequence shown here is derived from an EMBL/GenBank/DDBJ whole genome shotgun (WGS) entry which is preliminary data.</text>
</comment>
<evidence type="ECO:0000313" key="4">
    <source>
        <dbReference type="Proteomes" id="UP000307164"/>
    </source>
</evidence>